<comment type="caution">
    <text evidence="2">The sequence shown here is derived from an EMBL/GenBank/DDBJ whole genome shotgun (WGS) entry which is preliminary data.</text>
</comment>
<protein>
    <submittedName>
        <fullName evidence="2">Uncharacterized protein</fullName>
    </submittedName>
</protein>
<sequence>MGRRAGRQGSREEDDSNSANIKWPGQRNRQEGGQRFCQKPPLCRIREAKITHLDDDPTEMKPTKILNGPETLRGKMRKISRGESGK</sequence>
<dbReference type="Proteomes" id="UP001152622">
    <property type="component" value="Chromosome 14"/>
</dbReference>
<reference evidence="2" key="1">
    <citation type="journal article" date="2023" name="Science">
        <title>Genome structures resolve the early diversification of teleost fishes.</title>
        <authorList>
            <person name="Parey E."/>
            <person name="Louis A."/>
            <person name="Montfort J."/>
            <person name="Bouchez O."/>
            <person name="Roques C."/>
            <person name="Iampietro C."/>
            <person name="Lluch J."/>
            <person name="Castinel A."/>
            <person name="Donnadieu C."/>
            <person name="Desvignes T."/>
            <person name="Floi Bucao C."/>
            <person name="Jouanno E."/>
            <person name="Wen M."/>
            <person name="Mejri S."/>
            <person name="Dirks R."/>
            <person name="Jansen H."/>
            <person name="Henkel C."/>
            <person name="Chen W.J."/>
            <person name="Zahm M."/>
            <person name="Cabau C."/>
            <person name="Klopp C."/>
            <person name="Thompson A.W."/>
            <person name="Robinson-Rechavi M."/>
            <person name="Braasch I."/>
            <person name="Lecointre G."/>
            <person name="Bobe J."/>
            <person name="Postlethwait J.H."/>
            <person name="Berthelot C."/>
            <person name="Roest Crollius H."/>
            <person name="Guiguen Y."/>
        </authorList>
    </citation>
    <scope>NUCLEOTIDE SEQUENCE</scope>
    <source>
        <strain evidence="2">WJC10195</strain>
    </source>
</reference>
<dbReference type="EMBL" id="JAINUF010000014">
    <property type="protein sequence ID" value="KAJ8342565.1"/>
    <property type="molecule type" value="Genomic_DNA"/>
</dbReference>
<proteinExistence type="predicted"/>
<dbReference type="AlphaFoldDB" id="A0A9Q1EPI8"/>
<accession>A0A9Q1EPI8</accession>
<feature type="region of interest" description="Disordered" evidence="1">
    <location>
        <begin position="1"/>
        <end position="86"/>
    </location>
</feature>
<organism evidence="2 3">
    <name type="scientific">Synaphobranchus kaupii</name>
    <name type="common">Kaup's arrowtooth eel</name>
    <dbReference type="NCBI Taxonomy" id="118154"/>
    <lineage>
        <taxon>Eukaryota</taxon>
        <taxon>Metazoa</taxon>
        <taxon>Chordata</taxon>
        <taxon>Craniata</taxon>
        <taxon>Vertebrata</taxon>
        <taxon>Euteleostomi</taxon>
        <taxon>Actinopterygii</taxon>
        <taxon>Neopterygii</taxon>
        <taxon>Teleostei</taxon>
        <taxon>Anguilliformes</taxon>
        <taxon>Synaphobranchidae</taxon>
        <taxon>Synaphobranchus</taxon>
    </lineage>
</organism>
<evidence type="ECO:0000313" key="3">
    <source>
        <dbReference type="Proteomes" id="UP001152622"/>
    </source>
</evidence>
<evidence type="ECO:0000313" key="2">
    <source>
        <dbReference type="EMBL" id="KAJ8342565.1"/>
    </source>
</evidence>
<name>A0A9Q1EPI8_SYNKA</name>
<feature type="compositionally biased region" description="Basic and acidic residues" evidence="1">
    <location>
        <begin position="44"/>
        <end position="62"/>
    </location>
</feature>
<keyword evidence="3" id="KW-1185">Reference proteome</keyword>
<gene>
    <name evidence="2" type="ORF">SKAU_G00324930</name>
</gene>
<evidence type="ECO:0000256" key="1">
    <source>
        <dbReference type="SAM" id="MobiDB-lite"/>
    </source>
</evidence>